<accession>A0A084TMP6</accession>
<evidence type="ECO:0000313" key="1">
    <source>
        <dbReference type="EMBL" id="KFB01982.1"/>
    </source>
</evidence>
<name>A0A084TMP6_9FLAO</name>
<comment type="caution">
    <text evidence="1">The sequence shown here is derived from an EMBL/GenBank/DDBJ whole genome shotgun (WGS) entry which is preliminary data.</text>
</comment>
<dbReference type="EMBL" id="JPFK01000003">
    <property type="protein sequence ID" value="KFB01982.1"/>
    <property type="molecule type" value="Genomic_DNA"/>
</dbReference>
<sequence length="126" mass="14277">MKKIGIIIVLLIAIGLIGYNYVFQEHRNIESEPPSHTLTSKQVAHEFSIDPETAEAKYLNKTIEITGIISEVSPNEIVIDNTVVCLFQTPTEQDLQTKQDIKIKGRFIGYDNLLEQVKLDQCSIIY</sequence>
<dbReference type="Proteomes" id="UP000028521">
    <property type="component" value="Unassembled WGS sequence"/>
</dbReference>
<proteinExistence type="predicted"/>
<gene>
    <name evidence="1" type="ORF">IA57_03715</name>
</gene>
<keyword evidence="2" id="KW-1185">Reference proteome</keyword>
<dbReference type="eggNOG" id="ENOG5032W2E">
    <property type="taxonomic scope" value="Bacteria"/>
</dbReference>
<dbReference type="RefSeq" id="WP_036119286.1">
    <property type="nucleotide sequence ID" value="NZ_BMET01000005.1"/>
</dbReference>
<organism evidence="1 2">
    <name type="scientific">Mangrovimonas yunxiaonensis</name>
    <dbReference type="NCBI Taxonomy" id="1197477"/>
    <lineage>
        <taxon>Bacteria</taxon>
        <taxon>Pseudomonadati</taxon>
        <taxon>Bacteroidota</taxon>
        <taxon>Flavobacteriia</taxon>
        <taxon>Flavobacteriales</taxon>
        <taxon>Flavobacteriaceae</taxon>
        <taxon>Mangrovimonas</taxon>
    </lineage>
</organism>
<dbReference type="InterPro" id="IPR024422">
    <property type="entry name" value="Protein_unknown_function_OB"/>
</dbReference>
<dbReference type="Pfam" id="PF12869">
    <property type="entry name" value="tRNA_anti-like"/>
    <property type="match status" value="1"/>
</dbReference>
<protein>
    <recommendedName>
        <fullName evidence="3">tRNA_anti-like</fullName>
    </recommendedName>
</protein>
<evidence type="ECO:0008006" key="3">
    <source>
        <dbReference type="Google" id="ProtNLM"/>
    </source>
</evidence>
<reference evidence="1 2" key="1">
    <citation type="journal article" date="2014" name="Genome Announc.">
        <title>Draft Genome Sequence of the Algicidal Bacterium Mangrovimonas yunxiaonensis Strain LY01.</title>
        <authorList>
            <person name="Li Y."/>
            <person name="Zhu H."/>
            <person name="Li C."/>
            <person name="Zhang H."/>
            <person name="Chen Z."/>
            <person name="Zheng W."/>
            <person name="Xu H."/>
            <person name="Zheng T."/>
        </authorList>
    </citation>
    <scope>NUCLEOTIDE SEQUENCE [LARGE SCALE GENOMIC DNA]</scope>
    <source>
        <strain evidence="1 2">LY01</strain>
    </source>
</reference>
<dbReference type="STRING" id="1197477.IA57_03715"/>
<dbReference type="OrthoDB" id="1449127at2"/>
<dbReference type="AlphaFoldDB" id="A0A084TMP6"/>
<reference evidence="2" key="2">
    <citation type="submission" date="2014-07" db="EMBL/GenBank/DDBJ databases">
        <title>Genome sequence of Mangrovimonas yunxiaonensis.</title>
        <authorList>
            <person name="Li Y."/>
            <person name="Zheng T."/>
        </authorList>
    </citation>
    <scope>NUCLEOTIDE SEQUENCE [LARGE SCALE GENOMIC DNA]</scope>
    <source>
        <strain evidence="2">LY01</strain>
    </source>
</reference>
<evidence type="ECO:0000313" key="2">
    <source>
        <dbReference type="Proteomes" id="UP000028521"/>
    </source>
</evidence>